<dbReference type="AlphaFoldDB" id="A0A6S6T5A7"/>
<keyword evidence="2" id="KW-0732">Signal</keyword>
<evidence type="ECO:0000256" key="2">
    <source>
        <dbReference type="SAM" id="SignalP"/>
    </source>
</evidence>
<evidence type="ECO:0000313" key="3">
    <source>
        <dbReference type="EMBL" id="CAA6811765.1"/>
    </source>
</evidence>
<feature type="region of interest" description="Disordered" evidence="1">
    <location>
        <begin position="76"/>
        <end position="99"/>
    </location>
</feature>
<sequence length="131" mass="14580">MKVLKTLAIVTISGIMATTAVSANDVKENCKSSSKCERGAKHHKGGMMKMKAALKAAEITSEQKRAIREVRKEMKQTMKAKRAEMKASGEKPVKRGEFRESMKAEMMEKVLAILTPEQQTKFVQALGKPRK</sequence>
<name>A0A6S6T5A7_9BACT</name>
<accession>A0A6S6T5A7</accession>
<evidence type="ECO:0008006" key="4">
    <source>
        <dbReference type="Google" id="ProtNLM"/>
    </source>
</evidence>
<organism evidence="3">
    <name type="scientific">uncultured Sulfurovum sp</name>
    <dbReference type="NCBI Taxonomy" id="269237"/>
    <lineage>
        <taxon>Bacteria</taxon>
        <taxon>Pseudomonadati</taxon>
        <taxon>Campylobacterota</taxon>
        <taxon>Epsilonproteobacteria</taxon>
        <taxon>Campylobacterales</taxon>
        <taxon>Sulfurovaceae</taxon>
        <taxon>Sulfurovum</taxon>
        <taxon>environmental samples</taxon>
    </lineage>
</organism>
<feature type="chain" id="PRO_5027582354" description="Periplasmic protein related to spheroblast formation" evidence="2">
    <location>
        <begin position="24"/>
        <end position="131"/>
    </location>
</feature>
<feature type="signal peptide" evidence="2">
    <location>
        <begin position="1"/>
        <end position="23"/>
    </location>
</feature>
<evidence type="ECO:0000256" key="1">
    <source>
        <dbReference type="SAM" id="MobiDB-lite"/>
    </source>
</evidence>
<proteinExistence type="predicted"/>
<protein>
    <recommendedName>
        <fullName evidence="4">Periplasmic protein related to spheroblast formation</fullName>
    </recommendedName>
</protein>
<dbReference type="EMBL" id="CACVAP010000063">
    <property type="protein sequence ID" value="CAA6811765.1"/>
    <property type="molecule type" value="Genomic_DNA"/>
</dbReference>
<reference evidence="3" key="1">
    <citation type="submission" date="2020-01" db="EMBL/GenBank/DDBJ databases">
        <authorList>
            <person name="Meier V. D."/>
            <person name="Meier V D."/>
        </authorList>
    </citation>
    <scope>NUCLEOTIDE SEQUENCE</scope>
    <source>
        <strain evidence="3">HLG_WM_MAG_06</strain>
    </source>
</reference>
<gene>
    <name evidence="3" type="ORF">HELGO_WM45725</name>
</gene>